<dbReference type="OrthoDB" id="3223377at2759"/>
<evidence type="ECO:0000313" key="3">
    <source>
        <dbReference type="Proteomes" id="UP000053257"/>
    </source>
</evidence>
<keyword evidence="1" id="KW-1133">Transmembrane helix</keyword>
<organism evidence="2 3">
    <name type="scientific">Phlebiopsis gigantea (strain 11061_1 CR5-6)</name>
    <name type="common">White-rot fungus</name>
    <name type="synonym">Peniophora gigantea</name>
    <dbReference type="NCBI Taxonomy" id="745531"/>
    <lineage>
        <taxon>Eukaryota</taxon>
        <taxon>Fungi</taxon>
        <taxon>Dikarya</taxon>
        <taxon>Basidiomycota</taxon>
        <taxon>Agaricomycotina</taxon>
        <taxon>Agaricomycetes</taxon>
        <taxon>Polyporales</taxon>
        <taxon>Phanerochaetaceae</taxon>
        <taxon>Phlebiopsis</taxon>
    </lineage>
</organism>
<reference evidence="2 3" key="1">
    <citation type="journal article" date="2014" name="PLoS Genet.">
        <title>Analysis of the Phlebiopsis gigantea genome, transcriptome and secretome provides insight into its pioneer colonization strategies of wood.</title>
        <authorList>
            <person name="Hori C."/>
            <person name="Ishida T."/>
            <person name="Igarashi K."/>
            <person name="Samejima M."/>
            <person name="Suzuki H."/>
            <person name="Master E."/>
            <person name="Ferreira P."/>
            <person name="Ruiz-Duenas F.J."/>
            <person name="Held B."/>
            <person name="Canessa P."/>
            <person name="Larrondo L.F."/>
            <person name="Schmoll M."/>
            <person name="Druzhinina I.S."/>
            <person name="Kubicek C.P."/>
            <person name="Gaskell J.A."/>
            <person name="Kersten P."/>
            <person name="St John F."/>
            <person name="Glasner J."/>
            <person name="Sabat G."/>
            <person name="Splinter BonDurant S."/>
            <person name="Syed K."/>
            <person name="Yadav J."/>
            <person name="Mgbeahuruike A.C."/>
            <person name="Kovalchuk A."/>
            <person name="Asiegbu F.O."/>
            <person name="Lackner G."/>
            <person name="Hoffmeister D."/>
            <person name="Rencoret J."/>
            <person name="Gutierrez A."/>
            <person name="Sun H."/>
            <person name="Lindquist E."/>
            <person name="Barry K."/>
            <person name="Riley R."/>
            <person name="Grigoriev I.V."/>
            <person name="Henrissat B."/>
            <person name="Kues U."/>
            <person name="Berka R.M."/>
            <person name="Martinez A.T."/>
            <person name="Covert S.F."/>
            <person name="Blanchette R.A."/>
            <person name="Cullen D."/>
        </authorList>
    </citation>
    <scope>NUCLEOTIDE SEQUENCE [LARGE SCALE GENOMIC DNA]</scope>
    <source>
        <strain evidence="2 3">11061_1 CR5-6</strain>
    </source>
</reference>
<keyword evidence="1" id="KW-0472">Membrane</keyword>
<evidence type="ECO:0000313" key="2">
    <source>
        <dbReference type="EMBL" id="KIP03512.1"/>
    </source>
</evidence>
<protein>
    <submittedName>
        <fullName evidence="2">Uncharacterized protein</fullName>
    </submittedName>
</protein>
<gene>
    <name evidence="2" type="ORF">PHLGIDRAFT_236603</name>
</gene>
<name>A0A0C3S207_PHLG1</name>
<evidence type="ECO:0000256" key="1">
    <source>
        <dbReference type="SAM" id="Phobius"/>
    </source>
</evidence>
<accession>A0A0C3S207</accession>
<proteinExistence type="predicted"/>
<dbReference type="AlphaFoldDB" id="A0A0C3S207"/>
<dbReference type="EMBL" id="KN840612">
    <property type="protein sequence ID" value="KIP03512.1"/>
    <property type="molecule type" value="Genomic_DNA"/>
</dbReference>
<dbReference type="Proteomes" id="UP000053257">
    <property type="component" value="Unassembled WGS sequence"/>
</dbReference>
<keyword evidence="3" id="KW-1185">Reference proteome</keyword>
<feature type="transmembrane region" description="Helical" evidence="1">
    <location>
        <begin position="25"/>
        <end position="44"/>
    </location>
</feature>
<sequence>MAALAVPPPPGTATTLVTLQTLVAYFNWGLFGVLSAQVYLFHDASQGHPWDSRKMAVYTIYTLQIAQTALITFAGFKYLVEGGLGNVQPGNDPKLGYIAVPIISGIDCPRSELRSGC</sequence>
<feature type="transmembrane region" description="Helical" evidence="1">
    <location>
        <begin position="56"/>
        <end position="76"/>
    </location>
</feature>
<keyword evidence="1" id="KW-0812">Transmembrane</keyword>
<dbReference type="HOGENOM" id="CLU_2085639_0_0_1"/>